<protein>
    <submittedName>
        <fullName evidence="1">Uncharacterized protein</fullName>
    </submittedName>
</protein>
<proteinExistence type="predicted"/>
<dbReference type="Proteomes" id="UP001202328">
    <property type="component" value="Unassembled WGS sequence"/>
</dbReference>
<gene>
    <name evidence="1" type="ORF">MKW98_029673</name>
</gene>
<keyword evidence="2" id="KW-1185">Reference proteome</keyword>
<reference evidence="1" key="1">
    <citation type="submission" date="2022-04" db="EMBL/GenBank/DDBJ databases">
        <title>A functionally conserved STORR gene fusion in Papaver species that diverged 16.8 million years ago.</title>
        <authorList>
            <person name="Catania T."/>
        </authorList>
    </citation>
    <scope>NUCLEOTIDE SEQUENCE</scope>
    <source>
        <strain evidence="1">S-188037</strain>
    </source>
</reference>
<accession>A0AAD4T6H9</accession>
<dbReference type="SUPFAM" id="SSF52047">
    <property type="entry name" value="RNI-like"/>
    <property type="match status" value="1"/>
</dbReference>
<organism evidence="1 2">
    <name type="scientific">Papaver atlanticum</name>
    <dbReference type="NCBI Taxonomy" id="357466"/>
    <lineage>
        <taxon>Eukaryota</taxon>
        <taxon>Viridiplantae</taxon>
        <taxon>Streptophyta</taxon>
        <taxon>Embryophyta</taxon>
        <taxon>Tracheophyta</taxon>
        <taxon>Spermatophyta</taxon>
        <taxon>Magnoliopsida</taxon>
        <taxon>Ranunculales</taxon>
        <taxon>Papaveraceae</taxon>
        <taxon>Papaveroideae</taxon>
        <taxon>Papaver</taxon>
    </lineage>
</organism>
<dbReference type="AlphaFoldDB" id="A0AAD4T6H9"/>
<dbReference type="PANTHER" id="PTHR31900">
    <property type="entry name" value="F-BOX/RNI SUPERFAMILY PROTEIN-RELATED"/>
    <property type="match status" value="1"/>
</dbReference>
<evidence type="ECO:0000313" key="1">
    <source>
        <dbReference type="EMBL" id="KAI3939897.1"/>
    </source>
</evidence>
<comment type="caution">
    <text evidence="1">The sequence shown here is derived from an EMBL/GenBank/DDBJ whole genome shotgun (WGS) entry which is preliminary data.</text>
</comment>
<dbReference type="PANTHER" id="PTHR31900:SF30">
    <property type="entry name" value="SUPERFAMILY PROTEIN, PUTATIVE-RELATED"/>
    <property type="match status" value="1"/>
</dbReference>
<dbReference type="InterPro" id="IPR050232">
    <property type="entry name" value="FBL13/AtMIF1-like"/>
</dbReference>
<evidence type="ECO:0000313" key="2">
    <source>
        <dbReference type="Proteomes" id="UP001202328"/>
    </source>
</evidence>
<name>A0AAD4T6H9_9MAGN</name>
<sequence>MTQEYSLKNLSSLVDADIALLMKEVQNNREYPELYLELPEEDKEKYGKYLLNLLGALRNVKELTLYEGILEVASEALDLGTQLPQFCNLRCLGLYFWLTRGCLRSIMYLLTNSPNIESLRLCKNSFTDYPRPPQLGISDEDDDRNVGAERRFSISVKVGDDWKAGLPLTCMLLHLKHVSIVGIEGQDNELEFLEFL</sequence>
<dbReference type="EMBL" id="JAJJMB010005286">
    <property type="protein sequence ID" value="KAI3939897.1"/>
    <property type="molecule type" value="Genomic_DNA"/>
</dbReference>